<protein>
    <submittedName>
        <fullName evidence="2">NEQ472</fullName>
    </submittedName>
</protein>
<sequence length="206" mass="23620">MKILFTSDIHNSKTLEKEIKKEAENADMIVIAGDLVDYGGNFDLNLFEIDKDFYIIPGNNDPPEFIERLTEQYSNVHSIHKKRIDFGKFNLVGMGFATVGPYFISEDEYNEIEPLIDSNTILVTHEHPDGIDFIPGSVRLRDILENKELLLHIHGHIHELGGEQFIIGNNLSINVAKTVTLIDIDKWIENKEKFLNELKENQNETI</sequence>
<dbReference type="STRING" id="228908.NEQ472"/>
<reference evidence="2 3" key="1">
    <citation type="journal article" date="2003" name="Proc. Natl. Acad. Sci. U.S.A.">
        <title>The genome of Nanoarchaeum equitans: insights into early archaeal evolution and derived parasitism.</title>
        <authorList>
            <person name="Waters E."/>
            <person name="Hohn M.J."/>
            <person name="Ahel I."/>
            <person name="Graham D.E."/>
            <person name="Adams M.D."/>
            <person name="Barnstead M."/>
            <person name="Beeson K.Y."/>
            <person name="Bibbs L."/>
            <person name="Bolanos R."/>
            <person name="Keller M."/>
            <person name="Kretz K."/>
            <person name="Lin X."/>
            <person name="Mathur E."/>
            <person name="Ni J."/>
            <person name="Podar M."/>
            <person name="Richardson T."/>
            <person name="Sutton G.G."/>
            <person name="Simon M."/>
            <person name="Soll D."/>
            <person name="Stetter K.O."/>
            <person name="Short J.M."/>
            <person name="Noordewier M."/>
        </authorList>
    </citation>
    <scope>NUCLEOTIDE SEQUENCE [LARGE SCALE GENOMIC DNA]</scope>
    <source>
        <strain evidence="2 3">Kin4-M</strain>
    </source>
</reference>
<evidence type="ECO:0000259" key="1">
    <source>
        <dbReference type="Pfam" id="PF00149"/>
    </source>
</evidence>
<dbReference type="EMBL" id="AE017199">
    <property type="protein sequence ID" value="AAR39315.1"/>
    <property type="molecule type" value="Genomic_DNA"/>
</dbReference>
<dbReference type="Gene3D" id="3.60.21.10">
    <property type="match status" value="1"/>
</dbReference>
<organism evidence="2 3">
    <name type="scientific">Nanoarchaeum equitans (strain Kin4-M)</name>
    <dbReference type="NCBI Taxonomy" id="228908"/>
    <lineage>
        <taxon>Archaea</taxon>
        <taxon>Nanobdellota</taxon>
        <taxon>Candidatus Nanoarchaeia</taxon>
        <taxon>Nanoarchaeales</taxon>
        <taxon>Nanoarchaeaceae</taxon>
        <taxon>Nanoarchaeum</taxon>
    </lineage>
</organism>
<dbReference type="GO" id="GO:0016787">
    <property type="term" value="F:hydrolase activity"/>
    <property type="evidence" value="ECO:0007669"/>
    <property type="project" value="InterPro"/>
</dbReference>
<dbReference type="AlphaFoldDB" id="Q74M91"/>
<dbReference type="InterPro" id="IPR029052">
    <property type="entry name" value="Metallo-depent_PP-like"/>
</dbReference>
<dbReference type="HOGENOM" id="CLU_041441_5_0_2"/>
<keyword evidence="3" id="KW-1185">Reference proteome</keyword>
<name>Q74M91_NANEQ</name>
<dbReference type="SUPFAM" id="SSF56300">
    <property type="entry name" value="Metallo-dependent phosphatases"/>
    <property type="match status" value="1"/>
</dbReference>
<accession>Q74M91</accession>
<dbReference type="EnsemblBacteria" id="AAR39315">
    <property type="protein sequence ID" value="AAR39315"/>
    <property type="gene ID" value="NEQ472"/>
</dbReference>
<dbReference type="Pfam" id="PF00149">
    <property type="entry name" value="Metallophos"/>
    <property type="match status" value="1"/>
</dbReference>
<evidence type="ECO:0000313" key="3">
    <source>
        <dbReference type="Proteomes" id="UP000000578"/>
    </source>
</evidence>
<proteinExistence type="predicted"/>
<feature type="domain" description="Calcineurin-like phosphoesterase" evidence="1">
    <location>
        <begin position="1"/>
        <end position="159"/>
    </location>
</feature>
<dbReference type="InterPro" id="IPR004843">
    <property type="entry name" value="Calcineurin-like_PHP"/>
</dbReference>
<dbReference type="KEGG" id="neq:NEQ472"/>
<dbReference type="Proteomes" id="UP000000578">
    <property type="component" value="Chromosome"/>
</dbReference>
<gene>
    <name evidence="2" type="ordered locus">NEQ472</name>
</gene>
<dbReference type="BioCyc" id="NEQU228908:GJB6-500-MONOMER"/>
<evidence type="ECO:0000313" key="2">
    <source>
        <dbReference type="EMBL" id="AAR39315.1"/>
    </source>
</evidence>